<accession>A0ABU8RU73</accession>
<dbReference type="RefSeq" id="WP_339586664.1">
    <property type="nucleotide sequence ID" value="NZ_JBBHJZ010000001.1"/>
</dbReference>
<sequence>MPRGDKSSYTDKQKRKAEHIEEGYEDRGVGKKEAERRAWATVNKESGGGKKSGSGRGKAENHASSRKGGQKSGSSQSAEKRSAAAKKGWETRRKQGNA</sequence>
<keyword evidence="3" id="KW-1185">Reference proteome</keyword>
<reference evidence="2 3" key="1">
    <citation type="submission" date="2024-03" db="EMBL/GenBank/DDBJ databases">
        <authorList>
            <person name="Jo J.-H."/>
        </authorList>
    </citation>
    <scope>NUCLEOTIDE SEQUENCE [LARGE SCALE GENOMIC DNA]</scope>
    <source>
        <strain evidence="2 3">PS1R-30</strain>
    </source>
</reference>
<dbReference type="EMBL" id="JBBHJZ010000001">
    <property type="protein sequence ID" value="MEJ5976649.1"/>
    <property type="molecule type" value="Genomic_DNA"/>
</dbReference>
<gene>
    <name evidence="2" type="ORF">WG901_08385</name>
</gene>
<feature type="compositionally biased region" description="Basic and acidic residues" evidence="1">
    <location>
        <begin position="1"/>
        <end position="38"/>
    </location>
</feature>
<evidence type="ECO:0000313" key="3">
    <source>
        <dbReference type="Proteomes" id="UP001361239"/>
    </source>
</evidence>
<evidence type="ECO:0000256" key="1">
    <source>
        <dbReference type="SAM" id="MobiDB-lite"/>
    </source>
</evidence>
<feature type="compositionally biased region" description="Basic and acidic residues" evidence="1">
    <location>
        <begin position="78"/>
        <end position="98"/>
    </location>
</feature>
<dbReference type="Proteomes" id="UP001361239">
    <property type="component" value="Unassembled WGS sequence"/>
</dbReference>
<name>A0ABU8RU73_9SPHN</name>
<feature type="region of interest" description="Disordered" evidence="1">
    <location>
        <begin position="1"/>
        <end position="98"/>
    </location>
</feature>
<evidence type="ECO:0000313" key="2">
    <source>
        <dbReference type="EMBL" id="MEJ5976649.1"/>
    </source>
</evidence>
<comment type="caution">
    <text evidence="2">The sequence shown here is derived from an EMBL/GenBank/DDBJ whole genome shotgun (WGS) entry which is preliminary data.</text>
</comment>
<proteinExistence type="predicted"/>
<organism evidence="2 3">
    <name type="scientific">Novosphingobium anseongense</name>
    <dbReference type="NCBI Taxonomy" id="3133436"/>
    <lineage>
        <taxon>Bacteria</taxon>
        <taxon>Pseudomonadati</taxon>
        <taxon>Pseudomonadota</taxon>
        <taxon>Alphaproteobacteria</taxon>
        <taxon>Sphingomonadales</taxon>
        <taxon>Sphingomonadaceae</taxon>
        <taxon>Novosphingobium</taxon>
    </lineage>
</organism>
<protein>
    <submittedName>
        <fullName evidence="2">Plasmid stabilization protein</fullName>
    </submittedName>
</protein>